<protein>
    <submittedName>
        <fullName evidence="2">Uncharacterized protein</fullName>
    </submittedName>
</protein>
<evidence type="ECO:0000256" key="1">
    <source>
        <dbReference type="SAM" id="Phobius"/>
    </source>
</evidence>
<gene>
    <name evidence="2" type="ORF">OG563_11585</name>
</gene>
<reference evidence="2" key="1">
    <citation type="submission" date="2022-10" db="EMBL/GenBank/DDBJ databases">
        <title>The complete genomes of actinobacterial strains from the NBC collection.</title>
        <authorList>
            <person name="Joergensen T.S."/>
            <person name="Alvarez Arevalo M."/>
            <person name="Sterndorff E.B."/>
            <person name="Faurdal D."/>
            <person name="Vuksanovic O."/>
            <person name="Mourched A.-S."/>
            <person name="Charusanti P."/>
            <person name="Shaw S."/>
            <person name="Blin K."/>
            <person name="Weber T."/>
        </authorList>
    </citation>
    <scope>NUCLEOTIDE SEQUENCE</scope>
    <source>
        <strain evidence="2">NBC_01482</strain>
    </source>
</reference>
<name>A0ABZ1Z457_9NOCA</name>
<keyword evidence="1" id="KW-1133">Transmembrane helix</keyword>
<dbReference type="EMBL" id="CP109441">
    <property type="protein sequence ID" value="WUV48769.1"/>
    <property type="molecule type" value="Genomic_DNA"/>
</dbReference>
<organism evidence="2 3">
    <name type="scientific">Nocardia vinacea</name>
    <dbReference type="NCBI Taxonomy" id="96468"/>
    <lineage>
        <taxon>Bacteria</taxon>
        <taxon>Bacillati</taxon>
        <taxon>Actinomycetota</taxon>
        <taxon>Actinomycetes</taxon>
        <taxon>Mycobacteriales</taxon>
        <taxon>Nocardiaceae</taxon>
        <taxon>Nocardia</taxon>
    </lineage>
</organism>
<keyword evidence="1" id="KW-0472">Membrane</keyword>
<evidence type="ECO:0000313" key="2">
    <source>
        <dbReference type="EMBL" id="WUV48769.1"/>
    </source>
</evidence>
<feature type="transmembrane region" description="Helical" evidence="1">
    <location>
        <begin position="20"/>
        <end position="39"/>
    </location>
</feature>
<evidence type="ECO:0000313" key="3">
    <source>
        <dbReference type="Proteomes" id="UP001432062"/>
    </source>
</evidence>
<keyword evidence="3" id="KW-1185">Reference proteome</keyword>
<keyword evidence="1" id="KW-0812">Transmembrane</keyword>
<dbReference type="Proteomes" id="UP001432062">
    <property type="component" value="Chromosome"/>
</dbReference>
<dbReference type="RefSeq" id="WP_327093568.1">
    <property type="nucleotide sequence ID" value="NZ_CP109149.1"/>
</dbReference>
<accession>A0ABZ1Z457</accession>
<sequence>MGAPPITKQEEVKQNMGGLISGLLPIIGNLLTGVVSVLVHSLL</sequence>
<proteinExistence type="predicted"/>